<reference evidence="2" key="2">
    <citation type="submission" date="2018-08" db="EMBL/GenBank/DDBJ databases">
        <title>Klebsiella pneumoniae genome sequencing and assembly.</title>
        <authorList>
            <person name="Martins R.C.R."/>
            <person name="Perdigao-Neto L.V."/>
            <person name="Costa S.F."/>
            <person name="Levin A.S.S."/>
        </authorList>
    </citation>
    <scope>NUCLEOTIDE SEQUENCE</scope>
    <source>
        <strain evidence="2">BC_5001</strain>
    </source>
</reference>
<name>A0AB73VTW2_KLEPN</name>
<accession>A0AB73VTW2</accession>
<dbReference type="AlphaFoldDB" id="A0AB73VTW2"/>
<feature type="region of interest" description="Disordered" evidence="1">
    <location>
        <begin position="1"/>
        <end position="66"/>
    </location>
</feature>
<proteinExistence type="predicted"/>
<dbReference type="Proteomes" id="UP000253559">
    <property type="component" value="Unassembled WGS sequence"/>
</dbReference>
<feature type="non-terminal residue" evidence="2">
    <location>
        <position position="66"/>
    </location>
</feature>
<dbReference type="EMBL" id="QOHW01000183">
    <property type="protein sequence ID" value="RBZ10246.1"/>
    <property type="molecule type" value="Genomic_DNA"/>
</dbReference>
<gene>
    <name evidence="2" type="ORF">DM078_30475</name>
</gene>
<feature type="compositionally biased region" description="Gly residues" evidence="1">
    <location>
        <begin position="15"/>
        <end position="27"/>
    </location>
</feature>
<organism evidence="2">
    <name type="scientific">Klebsiella pneumoniae</name>
    <dbReference type="NCBI Taxonomy" id="573"/>
    <lineage>
        <taxon>Bacteria</taxon>
        <taxon>Pseudomonadati</taxon>
        <taxon>Pseudomonadota</taxon>
        <taxon>Gammaproteobacteria</taxon>
        <taxon>Enterobacterales</taxon>
        <taxon>Enterobacteriaceae</taxon>
        <taxon>Klebsiella/Raoultella group</taxon>
        <taxon>Klebsiella</taxon>
        <taxon>Klebsiella pneumoniae complex</taxon>
    </lineage>
</organism>
<evidence type="ECO:0000256" key="1">
    <source>
        <dbReference type="SAM" id="MobiDB-lite"/>
    </source>
</evidence>
<evidence type="ECO:0000313" key="2">
    <source>
        <dbReference type="EMBL" id="RBZ10246.1"/>
    </source>
</evidence>
<protein>
    <submittedName>
        <fullName evidence="2">Uncharacterized protein</fullName>
    </submittedName>
</protein>
<sequence length="66" mass="6686">PARWADSHAAAAPGKVGGFPRGSGARQGGRIPTRQRRPARWADFHAAAAPGKVGGFPRGSGARQGG</sequence>
<reference evidence="2" key="1">
    <citation type="submission" date="2018-07" db="EMBL/GenBank/DDBJ databases">
        <authorList>
            <person name="Martins R.C."/>
            <person name="Perdigao-Neto L.V."/>
            <person name="Costa S.F."/>
            <person name="Levin A.S.S."/>
        </authorList>
    </citation>
    <scope>NUCLEOTIDE SEQUENCE</scope>
    <source>
        <strain evidence="2">BC_5001</strain>
    </source>
</reference>
<feature type="compositionally biased region" description="Gly residues" evidence="1">
    <location>
        <begin position="52"/>
        <end position="66"/>
    </location>
</feature>
<comment type="caution">
    <text evidence="2">The sequence shown here is derived from an EMBL/GenBank/DDBJ whole genome shotgun (WGS) entry which is preliminary data.</text>
</comment>
<feature type="non-terminal residue" evidence="2">
    <location>
        <position position="1"/>
    </location>
</feature>